<dbReference type="Proteomes" id="UP000242869">
    <property type="component" value="Unassembled WGS sequence"/>
</dbReference>
<dbReference type="Pfam" id="PF05930">
    <property type="entry name" value="Phage_AlpA"/>
    <property type="match status" value="1"/>
</dbReference>
<dbReference type="PANTHER" id="PTHR36154">
    <property type="entry name" value="DNA-BINDING TRANSCRIPTIONAL ACTIVATOR ALPA"/>
    <property type="match status" value="1"/>
</dbReference>
<evidence type="ECO:0000313" key="1">
    <source>
        <dbReference type="EMBL" id="SFN01816.1"/>
    </source>
</evidence>
<dbReference type="OrthoDB" id="5398721at2"/>
<protein>
    <submittedName>
        <fullName evidence="1">Transcriptional regulator, AlpA family</fullName>
    </submittedName>
</protein>
<dbReference type="AlphaFoldDB" id="A0A1I4VLG3"/>
<dbReference type="InterPro" id="IPR010260">
    <property type="entry name" value="AlpA"/>
</dbReference>
<reference evidence="2" key="1">
    <citation type="submission" date="2016-10" db="EMBL/GenBank/DDBJ databases">
        <authorList>
            <person name="Varghese N."/>
            <person name="Submissions S."/>
        </authorList>
    </citation>
    <scope>NUCLEOTIDE SEQUENCE [LARGE SCALE GENOMIC DNA]</scope>
    <source>
        <strain evidence="2">DSM 6150</strain>
    </source>
</reference>
<gene>
    <name evidence="1" type="ORF">SAMN05660284_00258</name>
</gene>
<proteinExistence type="predicted"/>
<dbReference type="InterPro" id="IPR052931">
    <property type="entry name" value="Prophage_regulatory_activator"/>
</dbReference>
<dbReference type="Gene3D" id="1.10.238.160">
    <property type="match status" value="1"/>
</dbReference>
<evidence type="ECO:0000313" key="2">
    <source>
        <dbReference type="Proteomes" id="UP000242869"/>
    </source>
</evidence>
<dbReference type="RefSeq" id="WP_091190765.1">
    <property type="nucleotide sequence ID" value="NZ_FOVE01000002.1"/>
</dbReference>
<dbReference type="PANTHER" id="PTHR36154:SF1">
    <property type="entry name" value="DNA-BINDING TRANSCRIPTIONAL ACTIVATOR ALPA"/>
    <property type="match status" value="1"/>
</dbReference>
<dbReference type="EMBL" id="FOVE01000002">
    <property type="protein sequence ID" value="SFN01816.1"/>
    <property type="molecule type" value="Genomic_DNA"/>
</dbReference>
<sequence length="73" mass="7966">MANTTTQNQPQHEQLLRLAQVEAMVGLKKSSIYKMMADGTFPAAVPISPNSRAWLLSEIQAWIAARVAERGAA</sequence>
<accession>A0A1I4VLG3</accession>
<name>A0A1I4VLG3_9NEIS</name>
<dbReference type="STRING" id="83765.SAMN05660284_00258"/>
<keyword evidence="2" id="KW-1185">Reference proteome</keyword>
<organism evidence="1 2">
    <name type="scientific">Formivibrio citricus</name>
    <dbReference type="NCBI Taxonomy" id="83765"/>
    <lineage>
        <taxon>Bacteria</taxon>
        <taxon>Pseudomonadati</taxon>
        <taxon>Pseudomonadota</taxon>
        <taxon>Betaproteobacteria</taxon>
        <taxon>Neisseriales</taxon>
        <taxon>Chitinibacteraceae</taxon>
        <taxon>Formivibrio</taxon>
    </lineage>
</organism>